<dbReference type="SMART" id="SM00448">
    <property type="entry name" value="REC"/>
    <property type="match status" value="1"/>
</dbReference>
<dbReference type="Gene3D" id="3.40.50.2300">
    <property type="match status" value="1"/>
</dbReference>
<reference evidence="4 5" key="1">
    <citation type="submission" date="2017-06" db="EMBL/GenBank/DDBJ databases">
        <title>Evolution towards high GC content and high-temperature stress adaptation in endophytic Pseudomonas oryzihabitans impacted its plant-growth promoting traits.</title>
        <authorList>
            <person name="Nascimento F.X."/>
        </authorList>
    </citation>
    <scope>NUCLEOTIDE SEQUENCE [LARGE SCALE GENOMIC DNA]</scope>
    <source>
        <strain evidence="4 5">MS8</strain>
    </source>
</reference>
<dbReference type="EMBL" id="CP022198">
    <property type="protein sequence ID" value="AXA67785.1"/>
    <property type="molecule type" value="Genomic_DNA"/>
</dbReference>
<dbReference type="RefSeq" id="WP_208695010.1">
    <property type="nucleotide sequence ID" value="NZ_CP022198.1"/>
</dbReference>
<dbReference type="Pfam" id="PF00072">
    <property type="entry name" value="Response_reg"/>
    <property type="match status" value="1"/>
</dbReference>
<dbReference type="InterPro" id="IPR050595">
    <property type="entry name" value="Bact_response_regulator"/>
</dbReference>
<proteinExistence type="predicted"/>
<dbReference type="AlphaFoldDB" id="A0A2Z5AAD0"/>
<organism evidence="4 5">
    <name type="scientific">Pseudomonas oryzihabitans</name>
    <dbReference type="NCBI Taxonomy" id="47885"/>
    <lineage>
        <taxon>Bacteria</taxon>
        <taxon>Pseudomonadati</taxon>
        <taxon>Pseudomonadota</taxon>
        <taxon>Gammaproteobacteria</taxon>
        <taxon>Pseudomonadales</taxon>
        <taxon>Pseudomonadaceae</taxon>
        <taxon>Pseudomonas</taxon>
    </lineage>
</organism>
<evidence type="ECO:0000256" key="1">
    <source>
        <dbReference type="ARBA" id="ARBA00022553"/>
    </source>
</evidence>
<dbReference type="SUPFAM" id="SSF52172">
    <property type="entry name" value="CheY-like"/>
    <property type="match status" value="1"/>
</dbReference>
<name>A0A2Z5AAD0_9PSED</name>
<keyword evidence="1 2" id="KW-0597">Phosphoprotein</keyword>
<sequence length="127" mass="13818">MNTHESLVLVVEDEPLVRELVCELILELGHGVIAVDGGDKAVNYLEENALDVALVISDIRMPGGLDGCQLATLIALRWPGLPVLLSSGFSDAQLHHLPPHTSFIGKPWNFEQMEAATGQYLPVPVKR</sequence>
<feature type="modified residue" description="4-aspartylphosphate" evidence="2">
    <location>
        <position position="58"/>
    </location>
</feature>
<dbReference type="GO" id="GO:0000160">
    <property type="term" value="P:phosphorelay signal transduction system"/>
    <property type="evidence" value="ECO:0007669"/>
    <property type="project" value="InterPro"/>
</dbReference>
<accession>A0A2Z5AAD0</accession>
<dbReference type="InterPro" id="IPR011006">
    <property type="entry name" value="CheY-like_superfamily"/>
</dbReference>
<feature type="domain" description="Response regulatory" evidence="3">
    <location>
        <begin position="7"/>
        <end position="121"/>
    </location>
</feature>
<evidence type="ECO:0000313" key="4">
    <source>
        <dbReference type="EMBL" id="AXA67785.1"/>
    </source>
</evidence>
<dbReference type="PANTHER" id="PTHR44591:SF3">
    <property type="entry name" value="RESPONSE REGULATORY DOMAIN-CONTAINING PROTEIN"/>
    <property type="match status" value="1"/>
</dbReference>
<dbReference type="PANTHER" id="PTHR44591">
    <property type="entry name" value="STRESS RESPONSE REGULATOR PROTEIN 1"/>
    <property type="match status" value="1"/>
</dbReference>
<dbReference type="Proteomes" id="UP000250579">
    <property type="component" value="Chromosome"/>
</dbReference>
<dbReference type="PROSITE" id="PS50110">
    <property type="entry name" value="RESPONSE_REGULATORY"/>
    <property type="match status" value="1"/>
</dbReference>
<evidence type="ECO:0000259" key="3">
    <source>
        <dbReference type="PROSITE" id="PS50110"/>
    </source>
</evidence>
<gene>
    <name evidence="4" type="ORF">CE139_18845</name>
</gene>
<evidence type="ECO:0000313" key="5">
    <source>
        <dbReference type="Proteomes" id="UP000250579"/>
    </source>
</evidence>
<protein>
    <submittedName>
        <fullName evidence="4">Response regulator</fullName>
    </submittedName>
</protein>
<evidence type="ECO:0000256" key="2">
    <source>
        <dbReference type="PROSITE-ProRule" id="PRU00169"/>
    </source>
</evidence>
<dbReference type="InterPro" id="IPR001789">
    <property type="entry name" value="Sig_transdc_resp-reg_receiver"/>
</dbReference>